<dbReference type="Pfam" id="PF12833">
    <property type="entry name" value="HTH_18"/>
    <property type="match status" value="1"/>
</dbReference>
<dbReference type="Gene3D" id="1.10.10.60">
    <property type="entry name" value="Homeodomain-like"/>
    <property type="match status" value="1"/>
</dbReference>
<sequence length="326" mass="35695">MRTLRKCASAAPLSRSIQDIARLEGVLSPLLPVQLTQLAGGCLSSELLALDLGALQVLRLRFDRPLHGGGAKPAGRQLIALDLEEAPSRPVIRSHGLELPATAFFGLAADGEIHLTTPERCSLAVLSLERDRFLQWARELGGPGLEEQLEGVNWETIDPLRFQGVRSCLGRIFRLAERSPALMADPAIRRRLGGDLVPLLVEALVHCSGHGERLARPPARIELVKAAQTWMAEHPHDPINLDGLCRQIAAGRRSLLQGFREHLGMGPMAYLKIRRLHGVRQALLAADPRATTIAELAAAWGFMNAGHFARDYRSLFGEHPRTSLRA</sequence>
<feature type="domain" description="HTH araC/xylS-type" evidence="4">
    <location>
        <begin position="225"/>
        <end position="326"/>
    </location>
</feature>
<evidence type="ECO:0000259" key="4">
    <source>
        <dbReference type="PROSITE" id="PS01124"/>
    </source>
</evidence>
<dbReference type="SUPFAM" id="SSF46689">
    <property type="entry name" value="Homeodomain-like"/>
    <property type="match status" value="1"/>
</dbReference>
<name>K9P7J6_CYAGP</name>
<dbReference type="AlphaFoldDB" id="K9P7J6"/>
<dbReference type="InterPro" id="IPR050204">
    <property type="entry name" value="AraC_XylS_family_regulators"/>
</dbReference>
<dbReference type="RefSeq" id="WP_015108997.1">
    <property type="nucleotide sequence ID" value="NC_019675.1"/>
</dbReference>
<keyword evidence="3" id="KW-0804">Transcription</keyword>
<dbReference type="STRING" id="292564.Cyagr_1373"/>
<reference evidence="6" key="1">
    <citation type="journal article" date="2013" name="Proc. Natl. Acad. Sci. U.S.A.">
        <title>Improving the coverage of the cyanobacterial phylum using diversity-driven genome sequencing.</title>
        <authorList>
            <person name="Shih P.M."/>
            <person name="Wu D."/>
            <person name="Latifi A."/>
            <person name="Axen S.D."/>
            <person name="Fewer D.P."/>
            <person name="Talla E."/>
            <person name="Calteau A."/>
            <person name="Cai F."/>
            <person name="Tandeau de Marsac N."/>
            <person name="Rippka R."/>
            <person name="Herdman M."/>
            <person name="Sivonen K."/>
            <person name="Coursin T."/>
            <person name="Laurent T."/>
            <person name="Goodwin L."/>
            <person name="Nolan M."/>
            <person name="Davenport K.W."/>
            <person name="Han C.S."/>
            <person name="Rubin E.M."/>
            <person name="Eisen J.A."/>
            <person name="Woyke T."/>
            <person name="Gugger M."/>
            <person name="Kerfeld C.A."/>
        </authorList>
    </citation>
    <scope>NUCLEOTIDE SEQUENCE [LARGE SCALE GENOMIC DNA]</scope>
    <source>
        <strain evidence="6">ATCC 27147 / PCC 6307</strain>
    </source>
</reference>
<dbReference type="HOGENOM" id="CLU_047930_2_1_3"/>
<proteinExistence type="predicted"/>
<keyword evidence="1" id="KW-0805">Transcription regulation</keyword>
<dbReference type="InterPro" id="IPR018060">
    <property type="entry name" value="HTH_AraC"/>
</dbReference>
<dbReference type="PANTHER" id="PTHR46796:SF12">
    <property type="entry name" value="HTH-TYPE DNA-BINDING TRANSCRIPTIONAL ACTIVATOR EUTR"/>
    <property type="match status" value="1"/>
</dbReference>
<dbReference type="KEGG" id="cgc:Cyagr_1373"/>
<dbReference type="eggNOG" id="COG4977">
    <property type="taxonomic scope" value="Bacteria"/>
</dbReference>
<dbReference type="EMBL" id="CP003495">
    <property type="protein sequence ID" value="AFY28544.1"/>
    <property type="molecule type" value="Genomic_DNA"/>
</dbReference>
<evidence type="ECO:0000256" key="1">
    <source>
        <dbReference type="ARBA" id="ARBA00023015"/>
    </source>
</evidence>
<accession>K9P7J6</accession>
<organism evidence="5 6">
    <name type="scientific">Cyanobium gracile (strain ATCC 27147 / PCC 6307)</name>
    <dbReference type="NCBI Taxonomy" id="292564"/>
    <lineage>
        <taxon>Bacteria</taxon>
        <taxon>Bacillati</taxon>
        <taxon>Cyanobacteriota</taxon>
        <taxon>Cyanophyceae</taxon>
        <taxon>Synechococcales</taxon>
        <taxon>Prochlorococcaceae</taxon>
        <taxon>Cyanobium</taxon>
    </lineage>
</organism>
<dbReference type="SMART" id="SM00342">
    <property type="entry name" value="HTH_ARAC"/>
    <property type="match status" value="1"/>
</dbReference>
<dbReference type="OrthoDB" id="7544370at2"/>
<dbReference type="PROSITE" id="PS01124">
    <property type="entry name" value="HTH_ARAC_FAMILY_2"/>
    <property type="match status" value="1"/>
</dbReference>
<dbReference type="PANTHER" id="PTHR46796">
    <property type="entry name" value="HTH-TYPE TRANSCRIPTIONAL ACTIVATOR RHAS-RELATED"/>
    <property type="match status" value="1"/>
</dbReference>
<protein>
    <recommendedName>
        <fullName evidence="4">HTH araC/xylS-type domain-containing protein</fullName>
    </recommendedName>
</protein>
<evidence type="ECO:0000313" key="5">
    <source>
        <dbReference type="EMBL" id="AFY28544.1"/>
    </source>
</evidence>
<dbReference type="InterPro" id="IPR009057">
    <property type="entry name" value="Homeodomain-like_sf"/>
</dbReference>
<evidence type="ECO:0000313" key="6">
    <source>
        <dbReference type="Proteomes" id="UP000010388"/>
    </source>
</evidence>
<evidence type="ECO:0000256" key="2">
    <source>
        <dbReference type="ARBA" id="ARBA00023125"/>
    </source>
</evidence>
<gene>
    <name evidence="5" type="ordered locus">Cyagr_1373</name>
</gene>
<evidence type="ECO:0000256" key="3">
    <source>
        <dbReference type="ARBA" id="ARBA00023163"/>
    </source>
</evidence>
<dbReference type="GO" id="GO:0003700">
    <property type="term" value="F:DNA-binding transcription factor activity"/>
    <property type="evidence" value="ECO:0007669"/>
    <property type="project" value="InterPro"/>
</dbReference>
<dbReference type="GO" id="GO:0043565">
    <property type="term" value="F:sequence-specific DNA binding"/>
    <property type="evidence" value="ECO:0007669"/>
    <property type="project" value="InterPro"/>
</dbReference>
<keyword evidence="2" id="KW-0238">DNA-binding</keyword>
<dbReference type="Proteomes" id="UP000010388">
    <property type="component" value="Chromosome"/>
</dbReference>